<keyword evidence="1" id="KW-0175">Coiled coil</keyword>
<dbReference type="AlphaFoldDB" id="A0A814P9N6"/>
<name>A0A814P9N6_9BILA</name>
<organism evidence="2 3">
    <name type="scientific">Adineta steineri</name>
    <dbReference type="NCBI Taxonomy" id="433720"/>
    <lineage>
        <taxon>Eukaryota</taxon>
        <taxon>Metazoa</taxon>
        <taxon>Spiralia</taxon>
        <taxon>Gnathifera</taxon>
        <taxon>Rotifera</taxon>
        <taxon>Eurotatoria</taxon>
        <taxon>Bdelloidea</taxon>
        <taxon>Adinetida</taxon>
        <taxon>Adinetidae</taxon>
        <taxon>Adineta</taxon>
    </lineage>
</organism>
<evidence type="ECO:0000313" key="2">
    <source>
        <dbReference type="EMBL" id="CAF1104771.1"/>
    </source>
</evidence>
<comment type="caution">
    <text evidence="2">The sequence shown here is derived from an EMBL/GenBank/DDBJ whole genome shotgun (WGS) entry which is preliminary data.</text>
</comment>
<sequence length="113" mass="12941">MGDYDEDDDYFRKRSPDYAKVQANKQTVTDHCAREHDKLKDQKRELLQKKVEASKTSANLMNESDILITELEQHAKVVGQLQNATTQISAEQSRIVETIIHEKKQSGYTSSTN</sequence>
<protein>
    <submittedName>
        <fullName evidence="2">Uncharacterized protein</fullName>
    </submittedName>
</protein>
<keyword evidence="3" id="KW-1185">Reference proteome</keyword>
<gene>
    <name evidence="2" type="ORF">QVE165_LOCUS20502</name>
</gene>
<evidence type="ECO:0000256" key="1">
    <source>
        <dbReference type="SAM" id="Coils"/>
    </source>
</evidence>
<feature type="coiled-coil region" evidence="1">
    <location>
        <begin position="36"/>
        <end position="63"/>
    </location>
</feature>
<evidence type="ECO:0000313" key="3">
    <source>
        <dbReference type="Proteomes" id="UP000663832"/>
    </source>
</evidence>
<dbReference type="EMBL" id="CAJNOM010000129">
    <property type="protein sequence ID" value="CAF1104771.1"/>
    <property type="molecule type" value="Genomic_DNA"/>
</dbReference>
<proteinExistence type="predicted"/>
<accession>A0A814P9N6</accession>
<reference evidence="2" key="1">
    <citation type="submission" date="2021-02" db="EMBL/GenBank/DDBJ databases">
        <authorList>
            <person name="Nowell W R."/>
        </authorList>
    </citation>
    <scope>NUCLEOTIDE SEQUENCE</scope>
</reference>
<dbReference type="Proteomes" id="UP000663832">
    <property type="component" value="Unassembled WGS sequence"/>
</dbReference>